<evidence type="ECO:0000313" key="2">
    <source>
        <dbReference type="EMBL" id="RKO91875.1"/>
    </source>
</evidence>
<name>A0A4P9WIN4_9FUNG</name>
<dbReference type="EMBL" id="KZ994867">
    <property type="protein sequence ID" value="RKO91875.1"/>
    <property type="molecule type" value="Genomic_DNA"/>
</dbReference>
<organism evidence="2 3">
    <name type="scientific">Blyttiomyces helicus</name>
    <dbReference type="NCBI Taxonomy" id="388810"/>
    <lineage>
        <taxon>Eukaryota</taxon>
        <taxon>Fungi</taxon>
        <taxon>Fungi incertae sedis</taxon>
        <taxon>Chytridiomycota</taxon>
        <taxon>Chytridiomycota incertae sedis</taxon>
        <taxon>Chytridiomycetes</taxon>
        <taxon>Chytridiomycetes incertae sedis</taxon>
        <taxon>Blyttiomyces</taxon>
    </lineage>
</organism>
<reference evidence="3" key="1">
    <citation type="journal article" date="2018" name="Nat. Microbiol.">
        <title>Leveraging single-cell genomics to expand the fungal tree of life.</title>
        <authorList>
            <person name="Ahrendt S.R."/>
            <person name="Quandt C.A."/>
            <person name="Ciobanu D."/>
            <person name="Clum A."/>
            <person name="Salamov A."/>
            <person name="Andreopoulos B."/>
            <person name="Cheng J.F."/>
            <person name="Woyke T."/>
            <person name="Pelin A."/>
            <person name="Henrissat B."/>
            <person name="Reynolds N.K."/>
            <person name="Benny G.L."/>
            <person name="Smith M.E."/>
            <person name="James T.Y."/>
            <person name="Grigoriev I.V."/>
        </authorList>
    </citation>
    <scope>NUCLEOTIDE SEQUENCE [LARGE SCALE GENOMIC DNA]</scope>
</reference>
<evidence type="ECO:0000313" key="3">
    <source>
        <dbReference type="Proteomes" id="UP000269721"/>
    </source>
</evidence>
<keyword evidence="3" id="KW-1185">Reference proteome</keyword>
<sequence length="450" mass="47756">MRLRSGTAASVKVQVGLIEVASRNLELGAVCGSISCLRAGACLEVVLALNEGVSCKLQQGADRRSFSCSQDEAFLILKLGCEQGRSRVFPLFSSWTLFRSKGISREIHSPTERYILLKTAVPIDFGLCRPSYAQAIATLRAPSSQCSTSAFGIPTQDLKYAALQQHGIRHSSFAGTSANASIGPSSSVAPPDPTTDHSVHAPTCPSSFAAALMSTFIPPSASAAGDVANNCIKDEQSDGDYIAKLEERLAEALTQPAGMQLVCPPDPLPLMVPHTLPYTSGHTSLPLYTAPAATPSCALPGLSTPLQAAQQQPRATPTPHLTRSASRSSSLSGTKTAHTTPQSLISSDQVDHVWSKLTGAASQAMHLRGDNPGDPQDSWTPLAVFLCREFYLADAINTGICMVESLQPTDTDVEYIKVFVSSHCLLALHLSLSLVNVFLFKALTSRLTPP</sequence>
<feature type="compositionally biased region" description="Low complexity" evidence="1">
    <location>
        <begin position="305"/>
        <end position="332"/>
    </location>
</feature>
<protein>
    <submittedName>
        <fullName evidence="2">Uncharacterized protein</fullName>
    </submittedName>
</protein>
<accession>A0A4P9WIN4</accession>
<feature type="compositionally biased region" description="Polar residues" evidence="1">
    <location>
        <begin position="178"/>
        <end position="188"/>
    </location>
</feature>
<evidence type="ECO:0000256" key="1">
    <source>
        <dbReference type="SAM" id="MobiDB-lite"/>
    </source>
</evidence>
<feature type="region of interest" description="Disordered" evidence="1">
    <location>
        <begin position="305"/>
        <end position="344"/>
    </location>
</feature>
<feature type="region of interest" description="Disordered" evidence="1">
    <location>
        <begin position="178"/>
        <end position="201"/>
    </location>
</feature>
<feature type="compositionally biased region" description="Polar residues" evidence="1">
    <location>
        <begin position="333"/>
        <end position="344"/>
    </location>
</feature>
<dbReference type="AlphaFoldDB" id="A0A4P9WIN4"/>
<gene>
    <name evidence="2" type="ORF">BDK51DRAFT_53202</name>
</gene>
<dbReference type="Proteomes" id="UP000269721">
    <property type="component" value="Unassembled WGS sequence"/>
</dbReference>
<proteinExistence type="predicted"/>